<organism evidence="4 5">
    <name type="scientific">Symbiodinium necroappetens</name>
    <dbReference type="NCBI Taxonomy" id="1628268"/>
    <lineage>
        <taxon>Eukaryota</taxon>
        <taxon>Sar</taxon>
        <taxon>Alveolata</taxon>
        <taxon>Dinophyceae</taxon>
        <taxon>Suessiales</taxon>
        <taxon>Symbiodiniaceae</taxon>
        <taxon>Symbiodinium</taxon>
    </lineage>
</organism>
<feature type="transmembrane region" description="Helical" evidence="2">
    <location>
        <begin position="1477"/>
        <end position="1494"/>
    </location>
</feature>
<dbReference type="PROSITE" id="PS50175">
    <property type="entry name" value="ASP_PROT_RETROV"/>
    <property type="match status" value="1"/>
</dbReference>
<feature type="region of interest" description="Disordered" evidence="1">
    <location>
        <begin position="726"/>
        <end position="750"/>
    </location>
</feature>
<proteinExistence type="predicted"/>
<feature type="domain" description="Peptidase A2" evidence="3">
    <location>
        <begin position="139"/>
        <end position="153"/>
    </location>
</feature>
<evidence type="ECO:0000313" key="4">
    <source>
        <dbReference type="EMBL" id="CAE7754931.1"/>
    </source>
</evidence>
<evidence type="ECO:0000256" key="2">
    <source>
        <dbReference type="SAM" id="Phobius"/>
    </source>
</evidence>
<dbReference type="PANTHER" id="PTHR11439:SF467">
    <property type="entry name" value="INTEGRASE CATALYTIC DOMAIN-CONTAINING PROTEIN"/>
    <property type="match status" value="1"/>
</dbReference>
<comment type="caution">
    <text evidence="4">The sequence shown here is derived from an EMBL/GenBank/DDBJ whole genome shotgun (WGS) entry which is preliminary data.</text>
</comment>
<name>A0A812XV07_9DINO</name>
<gene>
    <name evidence="4" type="primary">true</name>
    <name evidence="4" type="ORF">SNEC2469_LOCUS21914</name>
</gene>
<feature type="transmembrane region" description="Helical" evidence="2">
    <location>
        <begin position="1407"/>
        <end position="1426"/>
    </location>
</feature>
<feature type="region of interest" description="Disordered" evidence="1">
    <location>
        <begin position="349"/>
        <end position="376"/>
    </location>
</feature>
<dbReference type="InterPro" id="IPR001995">
    <property type="entry name" value="Peptidase_A2_cat"/>
</dbReference>
<dbReference type="GO" id="GO:0004190">
    <property type="term" value="F:aspartic-type endopeptidase activity"/>
    <property type="evidence" value="ECO:0007669"/>
    <property type="project" value="InterPro"/>
</dbReference>
<reference evidence="4" key="1">
    <citation type="submission" date="2021-02" db="EMBL/GenBank/DDBJ databases">
        <authorList>
            <person name="Dougan E. K."/>
            <person name="Rhodes N."/>
            <person name="Thang M."/>
            <person name="Chan C."/>
        </authorList>
    </citation>
    <scope>NUCLEOTIDE SEQUENCE</scope>
</reference>
<keyword evidence="5" id="KW-1185">Reference proteome</keyword>
<dbReference type="EMBL" id="CAJNJA010039253">
    <property type="protein sequence ID" value="CAE7754931.1"/>
    <property type="molecule type" value="Genomic_DNA"/>
</dbReference>
<accession>A0A812XV07</accession>
<feature type="transmembrane region" description="Helical" evidence="2">
    <location>
        <begin position="1438"/>
        <end position="1457"/>
    </location>
</feature>
<protein>
    <submittedName>
        <fullName evidence="4">True protein</fullName>
    </submittedName>
</protein>
<feature type="region of interest" description="Disordered" evidence="1">
    <location>
        <begin position="1536"/>
        <end position="1563"/>
    </location>
</feature>
<dbReference type="OrthoDB" id="414399at2759"/>
<dbReference type="GO" id="GO:0006508">
    <property type="term" value="P:proteolysis"/>
    <property type="evidence" value="ECO:0007669"/>
    <property type="project" value="InterPro"/>
</dbReference>
<keyword evidence="2" id="KW-1133">Transmembrane helix</keyword>
<feature type="compositionally biased region" description="Low complexity" evidence="1">
    <location>
        <begin position="1539"/>
        <end position="1553"/>
    </location>
</feature>
<evidence type="ECO:0000259" key="3">
    <source>
        <dbReference type="PROSITE" id="PS50175"/>
    </source>
</evidence>
<evidence type="ECO:0000256" key="1">
    <source>
        <dbReference type="SAM" id="MobiDB-lite"/>
    </source>
</evidence>
<keyword evidence="2" id="KW-0812">Transmembrane</keyword>
<feature type="non-terminal residue" evidence="4">
    <location>
        <position position="1"/>
    </location>
</feature>
<dbReference type="InterPro" id="IPR001969">
    <property type="entry name" value="Aspartic_peptidase_AS"/>
</dbReference>
<dbReference type="PANTHER" id="PTHR11439">
    <property type="entry name" value="GAG-POL-RELATED RETROTRANSPOSON"/>
    <property type="match status" value="1"/>
</dbReference>
<evidence type="ECO:0000313" key="5">
    <source>
        <dbReference type="Proteomes" id="UP000601435"/>
    </source>
</evidence>
<dbReference type="PROSITE" id="PS00141">
    <property type="entry name" value="ASP_PROTEASE"/>
    <property type="match status" value="1"/>
</dbReference>
<dbReference type="Proteomes" id="UP000601435">
    <property type="component" value="Unassembled WGS sequence"/>
</dbReference>
<keyword evidence="2" id="KW-0472">Membrane</keyword>
<sequence length="1584" mass="175312">VRRLEFAHDGLMEEIFDETEVGEVGEPLWKSHVHDLSWYDSEEVWEEGWDEYDGFGGYVRMVAEIVEPAEHELLEDVQSECGSSCSLPSTSTLHFSLCDEDEVVSQCELDSGAESDWVLLQQARAEEAELCVRAVAEGHEVILDSGADVTVLPMHIFGDVGIEDHASVSLVDAQGSIIPQAAVREGVTFVVEGCDGSSIVFKDKAVLARVKQPLLCAGKLIRDVWLPRPDSENLVMAKGSQAFPLHWARNSIAATMKIFRTEEAQFVYYTSEMYDPEVFAHRTTLVQQSGRRYTVFECGEYWEPKPVMEIGGNPTKVITILTTQPVEPESLGKVVAEDMAIVPRFPRLAPGDAGGSGQADLEAAGAEDEPRQSIGAPVLGPELTVVPDVGEVVKLGEKELREESSLRDLRWGCKFLRIPHTGPKATLWDRLKKEVAMNQLKVSVQASDAVVEAYTPDVNHGPLPVKPDPQTVMIHELTHILRADWCEACQAARSREDGHPVVEPKRQVNVISLEFMFNRTGESVPHEEHPMTTLSLSTEIEEAVPTRRSTRESELKGTLIWCVVWGLTLLRTVTANTQRAIPSSHPLYSWSFRHAAFLLTRYKVHNDGCTSFEIVHGRKYDSKIAAFGSTVFCQFVPKKKVKGVAWEKAVYLGKSSLGDLSIVANASGVHYARTIRRAAQVYQADMIVAMKGVPWNATLDVVAARTTGRGALGRVPVVAAPALGEAEPPADEAASDPPTSTPQASHSPGMSVIDTLDAMEAQGSSSGSSELIPDAMQVDKVEAVDRESFVPFVFRVLDPEQPHGHEDDFVDCDPEEEIGNMPVEDEILCEPEEEVFAESAGAVPGDAGMPWSGRPCELGPPELDPEELEKLDEQMKEKEISRLLDMGVLAGMAPEAREGKVKLQCKYVLDWRFRSGWTRRARLVAKEYKFLEPALTDLYSPASVACSHKLLGCMFASSQQLELVSLDVTDAYLQVKQRRPTYIQTPIGDLELLYTLPGQRTGSRDWYDYLAAMLAEGGMETFKGNPAVFATPQQVALNSHVDDMQILGVKGAPMALANKLKDKGLKVKIDGPVDVNGGISHFLKRKFESDEEGLTVTQDVKYAERLVGLLGLEKANEKKTPMPQQIPEPGLGERLSAEMHALYRQCIGILLYMSSERPDLQYGVKVLSSRCSEPTETDFGLLRHLVKYVKLHPVVPVRLDRCDPGCSFFQKWEGRDCEPEDWDPKQYPFGLDHLVEVVTDADWGIKVFQQRRSMPSCCIFVNGNICHAGNKVQKVISLSSAESELMASLLGMTEATFLAEMIRFICGPNSRVKLVHYVDNSAARAIIQKQGLQRTRHVSLANRLKYLMNLIGMSLDGDDEPEHVRVRRVRTRSASTPGFGVAAVMRALAVIIEGGEAASVQEASREWFNRVWIVLFMMMICGLVGGWKLAMIFSAHGVWNQVWMMMIVVVVSASASSDKEMVAHGKFAQQLRDHGDVFIFVVLTVLMFVVLGCMPPRRWGRWQRDLEEPLGPGENQNQLRSRVHAWFEVELLGRPRAEQQSGATSSSTSAAQGPVPQSSHDEDAACYEDWAEAVLVEDNGEGQR</sequence>